<sequence>MIDFPLAIKNVSNKIWAFFDEKYEVSVVMDMVQQLTLKIVDTEDQQEFFLTLVFAKCDATERMELWDSLYALASDMNLPWLVGGDFNVIWDEEEKFGGLPVHIIEVDDFRHCVSTCNLFDLGFKGSIYTWWNGSDHSPLLINLKSEVSHIKKPFRFLKFWIKNDSFKAVVQENWNVDFHANPFTLFNHKLKKLKKALATWSKDTYGDIFKKISSLEEVVKVHESQFILRPTLENRERLHRVQADL</sequence>
<name>A0AC58TZ98_TOBAC</name>
<reference evidence="2" key="2">
    <citation type="submission" date="2025-08" db="UniProtKB">
        <authorList>
            <consortium name="RefSeq"/>
        </authorList>
    </citation>
    <scope>IDENTIFICATION</scope>
    <source>
        <tissue evidence="2">Leaf</tissue>
    </source>
</reference>
<dbReference type="RefSeq" id="XP_075102557.1">
    <property type="nucleotide sequence ID" value="XM_075246456.1"/>
</dbReference>
<proteinExistence type="predicted"/>
<protein>
    <submittedName>
        <fullName evidence="2">Uncharacterized protein LOC142177501</fullName>
    </submittedName>
</protein>
<evidence type="ECO:0000313" key="1">
    <source>
        <dbReference type="Proteomes" id="UP000790787"/>
    </source>
</evidence>
<reference evidence="1" key="1">
    <citation type="journal article" date="2014" name="Nat. Commun.">
        <title>The tobacco genome sequence and its comparison with those of tomato and potato.</title>
        <authorList>
            <person name="Sierro N."/>
            <person name="Battey J.N."/>
            <person name="Ouadi S."/>
            <person name="Bakaher N."/>
            <person name="Bovet L."/>
            <person name="Willig A."/>
            <person name="Goepfert S."/>
            <person name="Peitsch M.C."/>
            <person name="Ivanov N.V."/>
        </authorList>
    </citation>
    <scope>NUCLEOTIDE SEQUENCE [LARGE SCALE GENOMIC DNA]</scope>
</reference>
<organism evidence="1 2">
    <name type="scientific">Nicotiana tabacum</name>
    <name type="common">Common tobacco</name>
    <dbReference type="NCBI Taxonomy" id="4097"/>
    <lineage>
        <taxon>Eukaryota</taxon>
        <taxon>Viridiplantae</taxon>
        <taxon>Streptophyta</taxon>
        <taxon>Embryophyta</taxon>
        <taxon>Tracheophyta</taxon>
        <taxon>Spermatophyta</taxon>
        <taxon>Magnoliopsida</taxon>
        <taxon>eudicotyledons</taxon>
        <taxon>Gunneridae</taxon>
        <taxon>Pentapetalae</taxon>
        <taxon>asterids</taxon>
        <taxon>lamiids</taxon>
        <taxon>Solanales</taxon>
        <taxon>Solanaceae</taxon>
        <taxon>Nicotianoideae</taxon>
        <taxon>Nicotianeae</taxon>
        <taxon>Nicotiana</taxon>
    </lineage>
</organism>
<dbReference type="Proteomes" id="UP000790787">
    <property type="component" value="Chromosome 3"/>
</dbReference>
<gene>
    <name evidence="2" type="primary">LOC142177501</name>
</gene>
<evidence type="ECO:0000313" key="2">
    <source>
        <dbReference type="RefSeq" id="XP_075102557.1"/>
    </source>
</evidence>
<accession>A0AC58TZ98</accession>
<keyword evidence="1" id="KW-1185">Reference proteome</keyword>